<evidence type="ECO:0000256" key="2">
    <source>
        <dbReference type="SAM" id="SignalP"/>
    </source>
</evidence>
<dbReference type="InterPro" id="IPR011250">
    <property type="entry name" value="OMP/PagP_B-barrel"/>
</dbReference>
<organism evidence="4 5">
    <name type="scientific">Vibrio mediterranei</name>
    <dbReference type="NCBI Taxonomy" id="689"/>
    <lineage>
        <taxon>Bacteria</taxon>
        <taxon>Pseudomonadati</taxon>
        <taxon>Pseudomonadota</taxon>
        <taxon>Gammaproteobacteria</taxon>
        <taxon>Vibrionales</taxon>
        <taxon>Vibrionaceae</taxon>
        <taxon>Vibrio</taxon>
    </lineage>
</organism>
<protein>
    <submittedName>
        <fullName evidence="4">Porin family protein</fullName>
    </submittedName>
</protein>
<sequence>MKKAVALILTGLFATSAFAGATDSGFYVGGGFGLMESKLENQDKSIFPTFDGERSWRIYGGYAFNRIVSLEGGYTNYGSLSNSDLKGLKITPSAASLAANLGYTFDNGIRPFATVGLSRVNAEAKYSNHSKSDSATGFRYGIGVEYMPAQIDGLGVRLAYEADAFNVDMGGFDTDTFTVGSLYLGASYKF</sequence>
<dbReference type="SUPFAM" id="SSF56925">
    <property type="entry name" value="OMPA-like"/>
    <property type="match status" value="1"/>
</dbReference>
<evidence type="ECO:0000313" key="5">
    <source>
        <dbReference type="Proteomes" id="UP000238163"/>
    </source>
</evidence>
<name>A0ABX5DEW0_9VIBR</name>
<feature type="signal peptide" evidence="2">
    <location>
        <begin position="1"/>
        <end position="19"/>
    </location>
</feature>
<dbReference type="EMBL" id="NWTN01000003">
    <property type="protein sequence ID" value="PRQ68234.1"/>
    <property type="molecule type" value="Genomic_DNA"/>
</dbReference>
<feature type="chain" id="PRO_5045579874" evidence="2">
    <location>
        <begin position="20"/>
        <end position="190"/>
    </location>
</feature>
<reference evidence="4 5" key="1">
    <citation type="submission" date="2018-03" db="EMBL/GenBank/DDBJ databases">
        <title>Genetic Diversity and Phenotypic Plasticity of AHL Mediated Quorum Sensing in Environmental Strains of Vibrio mediterranei.</title>
        <authorList>
            <person name="Lantoine F."/>
            <person name="Vouve F."/>
        </authorList>
    </citation>
    <scope>NUCLEOTIDE SEQUENCE [LARGE SCALE GENOMIC DNA]</scope>
    <source>
        <strain evidence="4 5">17LN0615E</strain>
    </source>
</reference>
<comment type="caution">
    <text evidence="4">The sequence shown here is derived from an EMBL/GenBank/DDBJ whole genome shotgun (WGS) entry which is preliminary data.</text>
</comment>
<dbReference type="Gene3D" id="2.40.160.20">
    <property type="match status" value="1"/>
</dbReference>
<dbReference type="Proteomes" id="UP000238163">
    <property type="component" value="Unassembled WGS sequence"/>
</dbReference>
<evidence type="ECO:0000256" key="1">
    <source>
        <dbReference type="ARBA" id="ARBA00022729"/>
    </source>
</evidence>
<keyword evidence="5" id="KW-1185">Reference proteome</keyword>
<proteinExistence type="predicted"/>
<gene>
    <name evidence="4" type="ORF">COR51_07215</name>
</gene>
<feature type="domain" description="Outer membrane protein beta-barrel" evidence="3">
    <location>
        <begin position="6"/>
        <end position="190"/>
    </location>
</feature>
<evidence type="ECO:0000259" key="3">
    <source>
        <dbReference type="Pfam" id="PF13505"/>
    </source>
</evidence>
<keyword evidence="1 2" id="KW-0732">Signal</keyword>
<dbReference type="InterPro" id="IPR027385">
    <property type="entry name" value="Beta-barrel_OMP"/>
</dbReference>
<dbReference type="RefSeq" id="WP_062458368.1">
    <property type="nucleotide sequence ID" value="NZ_FLLQ01000005.1"/>
</dbReference>
<evidence type="ECO:0000313" key="4">
    <source>
        <dbReference type="EMBL" id="PRQ68234.1"/>
    </source>
</evidence>
<accession>A0ABX5DEW0</accession>
<dbReference type="Pfam" id="PF13505">
    <property type="entry name" value="OMP_b-brl"/>
    <property type="match status" value="1"/>
</dbReference>